<dbReference type="KEGG" id="ace:Acel_0916"/>
<dbReference type="Proteomes" id="UP000008221">
    <property type="component" value="Chromosome"/>
</dbReference>
<protein>
    <recommendedName>
        <fullName evidence="3">SIS domain-containing protein</fullName>
    </recommendedName>
</protein>
<accession>A0LTC9</accession>
<evidence type="ECO:0000313" key="2">
    <source>
        <dbReference type="Proteomes" id="UP000008221"/>
    </source>
</evidence>
<evidence type="ECO:0000313" key="1">
    <source>
        <dbReference type="EMBL" id="ABK52689.1"/>
    </source>
</evidence>
<dbReference type="HOGENOM" id="CLU_117206_0_0_11"/>
<keyword evidence="2" id="KW-1185">Reference proteome</keyword>
<reference evidence="1 2" key="1">
    <citation type="journal article" date="2009" name="Genome Res.">
        <title>Complete genome of the cellulolytic thermophile Acidothermus cellulolyticus 11B provides insights into its ecophysiological and evolutionary adaptations.</title>
        <authorList>
            <person name="Barabote R.D."/>
            <person name="Xie G."/>
            <person name="Leu D.H."/>
            <person name="Normand P."/>
            <person name="Necsulea A."/>
            <person name="Daubin V."/>
            <person name="Medigue C."/>
            <person name="Adney W.S."/>
            <person name="Xu X.C."/>
            <person name="Lapidus A."/>
            <person name="Parales R.E."/>
            <person name="Detter C."/>
            <person name="Pujic P."/>
            <person name="Bruce D."/>
            <person name="Lavire C."/>
            <person name="Challacombe J.F."/>
            <person name="Brettin T.S."/>
            <person name="Berry A.M."/>
        </authorList>
    </citation>
    <scope>NUCLEOTIDE SEQUENCE [LARGE SCALE GENOMIC DNA]</scope>
    <source>
        <strain evidence="2">ATCC 43068 / DSM 8971 / 11B</strain>
    </source>
</reference>
<evidence type="ECO:0008006" key="3">
    <source>
        <dbReference type="Google" id="ProtNLM"/>
    </source>
</evidence>
<name>A0LTC9_ACIC1</name>
<dbReference type="OrthoDB" id="3825903at2"/>
<dbReference type="RefSeq" id="WP_011719752.1">
    <property type="nucleotide sequence ID" value="NC_008578.1"/>
</dbReference>
<dbReference type="eggNOG" id="ENOG5032BQI">
    <property type="taxonomic scope" value="Bacteria"/>
</dbReference>
<gene>
    <name evidence="1" type="ordered locus">Acel_0916</name>
</gene>
<dbReference type="AlphaFoldDB" id="A0LTC9"/>
<sequence length="205" mass="22471">MDRQRVIELRALLAGTGWVERTHAFARALRHAPHDVGGLLLVGPPENEPWHLAAHLTDEARLCGVPQLAPSLVRWSPPPDAPAHLSIGLERLEAAGRHDTLLIVAPDTAPANLLERAADARRAGATLFSVVGDDEELPELSHESLLVRADNGLVVPDFDTVCHFVSTAAGEEHASRSRWRMLRDRLARALDLGAERDDEPDWAME</sequence>
<dbReference type="EMBL" id="CP000481">
    <property type="protein sequence ID" value="ABK52689.1"/>
    <property type="molecule type" value="Genomic_DNA"/>
</dbReference>
<organism evidence="1 2">
    <name type="scientific">Acidothermus cellulolyticus (strain ATCC 43068 / DSM 8971 / 11B)</name>
    <dbReference type="NCBI Taxonomy" id="351607"/>
    <lineage>
        <taxon>Bacteria</taxon>
        <taxon>Bacillati</taxon>
        <taxon>Actinomycetota</taxon>
        <taxon>Actinomycetes</taxon>
        <taxon>Acidothermales</taxon>
        <taxon>Acidothermaceae</taxon>
        <taxon>Acidothermus</taxon>
    </lineage>
</organism>
<proteinExistence type="predicted"/>
<dbReference type="InParanoid" id="A0LTC9"/>